<evidence type="ECO:0000259" key="2">
    <source>
        <dbReference type="Pfam" id="PF01882"/>
    </source>
</evidence>
<accession>A0A840VGV4</accession>
<dbReference type="InterPro" id="IPR002881">
    <property type="entry name" value="DUF58"/>
</dbReference>
<evidence type="ECO:0000313" key="4">
    <source>
        <dbReference type="Proteomes" id="UP000557717"/>
    </source>
</evidence>
<keyword evidence="1" id="KW-0812">Transmembrane</keyword>
<name>A0A840VGV4_9BACT</name>
<dbReference type="Proteomes" id="UP000557717">
    <property type="component" value="Unassembled WGS sequence"/>
</dbReference>
<feature type="domain" description="DUF58" evidence="2">
    <location>
        <begin position="296"/>
        <end position="400"/>
    </location>
</feature>
<keyword evidence="4" id="KW-1185">Reference proteome</keyword>
<keyword evidence="1" id="KW-1133">Transmembrane helix</keyword>
<reference evidence="3 4" key="1">
    <citation type="submission" date="2020-08" db="EMBL/GenBank/DDBJ databases">
        <title>Genomic Encyclopedia of Type Strains, Phase IV (KMG-IV): sequencing the most valuable type-strain genomes for metagenomic binning, comparative biology and taxonomic classification.</title>
        <authorList>
            <person name="Goeker M."/>
        </authorList>
    </citation>
    <scope>NUCLEOTIDE SEQUENCE [LARGE SCALE GENOMIC DNA]</scope>
    <source>
        <strain evidence="3 4">YC6886</strain>
    </source>
</reference>
<organism evidence="3 4">
    <name type="scientific">Haloferula luteola</name>
    <dbReference type="NCBI Taxonomy" id="595692"/>
    <lineage>
        <taxon>Bacteria</taxon>
        <taxon>Pseudomonadati</taxon>
        <taxon>Verrucomicrobiota</taxon>
        <taxon>Verrucomicrobiia</taxon>
        <taxon>Verrucomicrobiales</taxon>
        <taxon>Verrucomicrobiaceae</taxon>
        <taxon>Haloferula</taxon>
    </lineage>
</organism>
<protein>
    <submittedName>
        <fullName evidence="3">Uncharacterized protein (DUF58 family)</fullName>
    </submittedName>
</protein>
<dbReference type="PANTHER" id="PTHR34351">
    <property type="entry name" value="SLR1927 PROTEIN-RELATED"/>
    <property type="match status" value="1"/>
</dbReference>
<evidence type="ECO:0000313" key="3">
    <source>
        <dbReference type="EMBL" id="MBB5353060.1"/>
    </source>
</evidence>
<sequence>MPINTIPTPTRASAGGRAEVRPRCVRILPVPDSNTLSPPALRRVLYHFYRSGHAVNFFLRRRVRGRGMALLVMGVILGCLTGGRFYQAPVQLFGFGFILGLISLACLPFRRAKMRIVRHLPDHATAGEKVRITYEVTNLIRRPLHHIHLIETPPNPCPGLQQFAHAREPGGEKRNAFDRIFAYHCWLWLCELRTRFEARESEELLNLRRGQTTTLTTTLLPRKRGLIELSDLRVLLPDALGLYQRCKRTPAPSGTLVVLPARYPLPPFELPGAARFQAGGDAAARQSGPSGEFVSLRDYQPGDPIRLIHWKSWARTGKPVVKELEDTFYPRHGLILDTFPVAGNEALFEAAVSVAASMVSSIDTHECLIELMFISGREHVVTAGRGTGRAETLLEVLASVEASEQPQFESLGRLVLRHAEDLAGCLAVFAGWSDERAEFLAKLESSGVRAAALVLCEGEAPPPRPGVHFLRRDRLAADLMHLPPHL</sequence>
<gene>
    <name evidence="3" type="ORF">HNR46_003313</name>
</gene>
<dbReference type="AlphaFoldDB" id="A0A840VGV4"/>
<comment type="caution">
    <text evidence="3">The sequence shown here is derived from an EMBL/GenBank/DDBJ whole genome shotgun (WGS) entry which is preliminary data.</text>
</comment>
<dbReference type="PANTHER" id="PTHR34351:SF1">
    <property type="entry name" value="SLR1927 PROTEIN"/>
    <property type="match status" value="1"/>
</dbReference>
<dbReference type="Pfam" id="PF01882">
    <property type="entry name" value="DUF58"/>
    <property type="match status" value="1"/>
</dbReference>
<proteinExistence type="predicted"/>
<keyword evidence="1" id="KW-0472">Membrane</keyword>
<evidence type="ECO:0000256" key="1">
    <source>
        <dbReference type="SAM" id="Phobius"/>
    </source>
</evidence>
<feature type="transmembrane region" description="Helical" evidence="1">
    <location>
        <begin position="68"/>
        <end position="86"/>
    </location>
</feature>
<dbReference type="EMBL" id="JACHFD010000019">
    <property type="protein sequence ID" value="MBB5353060.1"/>
    <property type="molecule type" value="Genomic_DNA"/>
</dbReference>
<feature type="transmembrane region" description="Helical" evidence="1">
    <location>
        <begin position="92"/>
        <end position="109"/>
    </location>
</feature>
<dbReference type="RefSeq" id="WP_184020599.1">
    <property type="nucleotide sequence ID" value="NZ_JACHFD010000019.1"/>
</dbReference>